<sequence length="128" mass="14135">MLNRFALIILCLLATPAFSIPFPLGSLFGISSIFRRPGFSRDNRNEALHQSHRIDVQTSNNNADLGTESIMASTSNTNLAVSKNRNHIINEQTAVHNSNVNRTKLVKKESYSDDRLLISSKCGGSHLP</sequence>
<gene>
    <name evidence="1" type="primary">WBGene00100135</name>
</gene>
<dbReference type="Proteomes" id="UP000005239">
    <property type="component" value="Unassembled WGS sequence"/>
</dbReference>
<dbReference type="EnsemblMetazoa" id="PPA10581.1">
    <property type="protein sequence ID" value="PPA10581.1"/>
    <property type="gene ID" value="WBGene00100135"/>
</dbReference>
<organism evidence="1 2">
    <name type="scientific">Pristionchus pacificus</name>
    <name type="common">Parasitic nematode worm</name>
    <dbReference type="NCBI Taxonomy" id="54126"/>
    <lineage>
        <taxon>Eukaryota</taxon>
        <taxon>Metazoa</taxon>
        <taxon>Ecdysozoa</taxon>
        <taxon>Nematoda</taxon>
        <taxon>Chromadorea</taxon>
        <taxon>Rhabditida</taxon>
        <taxon>Rhabditina</taxon>
        <taxon>Diplogasteromorpha</taxon>
        <taxon>Diplogasteroidea</taxon>
        <taxon>Neodiplogasteridae</taxon>
        <taxon>Pristionchus</taxon>
    </lineage>
</organism>
<accession>A0A8R1U7V0</accession>
<reference evidence="2" key="1">
    <citation type="journal article" date="2008" name="Nat. Genet.">
        <title>The Pristionchus pacificus genome provides a unique perspective on nematode lifestyle and parasitism.</title>
        <authorList>
            <person name="Dieterich C."/>
            <person name="Clifton S.W."/>
            <person name="Schuster L.N."/>
            <person name="Chinwalla A."/>
            <person name="Delehaunty K."/>
            <person name="Dinkelacker I."/>
            <person name="Fulton L."/>
            <person name="Fulton R."/>
            <person name="Godfrey J."/>
            <person name="Minx P."/>
            <person name="Mitreva M."/>
            <person name="Roeseler W."/>
            <person name="Tian H."/>
            <person name="Witte H."/>
            <person name="Yang S.P."/>
            <person name="Wilson R.K."/>
            <person name="Sommer R.J."/>
        </authorList>
    </citation>
    <scope>NUCLEOTIDE SEQUENCE [LARGE SCALE GENOMIC DNA]</scope>
    <source>
        <strain evidence="2">PS312</strain>
    </source>
</reference>
<evidence type="ECO:0000313" key="1">
    <source>
        <dbReference type="EnsemblMetazoa" id="PPA10581.1"/>
    </source>
</evidence>
<proteinExistence type="predicted"/>
<dbReference type="AlphaFoldDB" id="A0A2A6BKF1"/>
<protein>
    <submittedName>
        <fullName evidence="1">Uncharacterized protein</fullName>
    </submittedName>
</protein>
<name>A0A2A6BKF1_PRIPA</name>
<evidence type="ECO:0000313" key="2">
    <source>
        <dbReference type="Proteomes" id="UP000005239"/>
    </source>
</evidence>
<keyword evidence="2" id="KW-1185">Reference proteome</keyword>
<accession>A0A2A6BKF1</accession>
<reference evidence="1" key="2">
    <citation type="submission" date="2022-06" db="UniProtKB">
        <authorList>
            <consortium name="EnsemblMetazoa"/>
        </authorList>
    </citation>
    <scope>IDENTIFICATION</scope>
    <source>
        <strain evidence="1">PS312</strain>
    </source>
</reference>